<accession>A0ABR3XMM1</accession>
<proteinExistence type="predicted"/>
<gene>
    <name evidence="2" type="ORF">Daus18300_002619</name>
</gene>
<evidence type="ECO:0008006" key="4">
    <source>
        <dbReference type="Google" id="ProtNLM"/>
    </source>
</evidence>
<protein>
    <recommendedName>
        <fullName evidence="4">Heavy metal-binding domain-containing protein</fullName>
    </recommendedName>
</protein>
<comment type="caution">
    <text evidence="2">The sequence shown here is derived from an EMBL/GenBank/DDBJ whole genome shotgun (WGS) entry which is preliminary data.</text>
</comment>
<dbReference type="Pfam" id="PF01906">
    <property type="entry name" value="YbjQ_1"/>
    <property type="match status" value="1"/>
</dbReference>
<reference evidence="2 3" key="1">
    <citation type="journal article" date="2024" name="IMA Fungus">
        <title>IMA Genome - F19 : A genome assembly and annotation guide to empower mycologists, including annotated draft genome sequences of Ceratocystis pirilliformis, Diaporthe australafricana, Fusarium ophioides, Paecilomyces lecythidis, and Sporothrix stenoceras.</title>
        <authorList>
            <person name="Aylward J."/>
            <person name="Wilson A.M."/>
            <person name="Visagie C.M."/>
            <person name="Spraker J."/>
            <person name="Barnes I."/>
            <person name="Buitendag C."/>
            <person name="Ceriani C."/>
            <person name="Del Mar Angel L."/>
            <person name="du Plessis D."/>
            <person name="Fuchs T."/>
            <person name="Gasser K."/>
            <person name="Kramer D."/>
            <person name="Li W."/>
            <person name="Munsamy K."/>
            <person name="Piso A."/>
            <person name="Price J.L."/>
            <person name="Sonnekus B."/>
            <person name="Thomas C."/>
            <person name="van der Nest A."/>
            <person name="van Dijk A."/>
            <person name="van Heerden A."/>
            <person name="van Vuuren N."/>
            <person name="Yilmaz N."/>
            <person name="Duong T.A."/>
            <person name="van der Merwe N.A."/>
            <person name="Wingfield M.J."/>
            <person name="Wingfield B.D."/>
        </authorList>
    </citation>
    <scope>NUCLEOTIDE SEQUENCE [LARGE SCALE GENOMIC DNA]</scope>
    <source>
        <strain evidence="2 3">CMW 18300</strain>
    </source>
</reference>
<evidence type="ECO:0000256" key="1">
    <source>
        <dbReference type="SAM" id="MobiDB-lite"/>
    </source>
</evidence>
<dbReference type="EMBL" id="JAWRVE010000015">
    <property type="protein sequence ID" value="KAL1877010.1"/>
    <property type="molecule type" value="Genomic_DNA"/>
</dbReference>
<organism evidence="2 3">
    <name type="scientific">Diaporthe australafricana</name>
    <dbReference type="NCBI Taxonomy" id="127596"/>
    <lineage>
        <taxon>Eukaryota</taxon>
        <taxon>Fungi</taxon>
        <taxon>Dikarya</taxon>
        <taxon>Ascomycota</taxon>
        <taxon>Pezizomycotina</taxon>
        <taxon>Sordariomycetes</taxon>
        <taxon>Sordariomycetidae</taxon>
        <taxon>Diaporthales</taxon>
        <taxon>Diaporthaceae</taxon>
        <taxon>Diaporthe</taxon>
    </lineage>
</organism>
<sequence>MAYASSSNPQSVSAKKPKYDTTDMECYTETNGVITTTMFDVPGMYSARNEAGSRVVDECQKRQGNAIIAMRFDVADLAGFTQVCAYGTAALVEKVDPNAAEVPQLATKAPA</sequence>
<dbReference type="Gene3D" id="3.30.110.70">
    <property type="entry name" value="Hypothetical protein apc22750. Chain B"/>
    <property type="match status" value="1"/>
</dbReference>
<dbReference type="Proteomes" id="UP001583177">
    <property type="component" value="Unassembled WGS sequence"/>
</dbReference>
<dbReference type="InterPro" id="IPR002765">
    <property type="entry name" value="UPF0145_YbjQ-like"/>
</dbReference>
<evidence type="ECO:0000313" key="3">
    <source>
        <dbReference type="Proteomes" id="UP001583177"/>
    </source>
</evidence>
<name>A0ABR3XMM1_9PEZI</name>
<feature type="compositionally biased region" description="Polar residues" evidence="1">
    <location>
        <begin position="1"/>
        <end position="13"/>
    </location>
</feature>
<evidence type="ECO:0000313" key="2">
    <source>
        <dbReference type="EMBL" id="KAL1877010.1"/>
    </source>
</evidence>
<dbReference type="InterPro" id="IPR035439">
    <property type="entry name" value="UPF0145_dom_sf"/>
</dbReference>
<dbReference type="SUPFAM" id="SSF117782">
    <property type="entry name" value="YbjQ-like"/>
    <property type="match status" value="1"/>
</dbReference>
<feature type="region of interest" description="Disordered" evidence="1">
    <location>
        <begin position="1"/>
        <end position="20"/>
    </location>
</feature>
<keyword evidence="3" id="KW-1185">Reference proteome</keyword>